<protein>
    <submittedName>
        <fullName evidence="1">RagB/SusD family nutrient uptake outer membrane protein</fullName>
    </submittedName>
</protein>
<dbReference type="Proteomes" id="UP000747074">
    <property type="component" value="Unassembled WGS sequence"/>
</dbReference>
<proteinExistence type="predicted"/>
<feature type="non-terminal residue" evidence="1">
    <location>
        <position position="99"/>
    </location>
</feature>
<evidence type="ECO:0000313" key="1">
    <source>
        <dbReference type="EMBL" id="HJG12761.1"/>
    </source>
</evidence>
<gene>
    <name evidence="1" type="ORF">K8V07_12655</name>
</gene>
<organism evidence="1 2">
    <name type="scientific">Bacteroides xylanisolvens</name>
    <dbReference type="NCBI Taxonomy" id="371601"/>
    <lineage>
        <taxon>Bacteria</taxon>
        <taxon>Pseudomonadati</taxon>
        <taxon>Bacteroidota</taxon>
        <taxon>Bacteroidia</taxon>
        <taxon>Bacteroidales</taxon>
        <taxon>Bacteroidaceae</taxon>
        <taxon>Bacteroides</taxon>
    </lineage>
</organism>
<dbReference type="EMBL" id="DYVL01000150">
    <property type="protein sequence ID" value="HJG12761.1"/>
    <property type="molecule type" value="Genomic_DNA"/>
</dbReference>
<sequence>MKKLIYYIAMSILCILPYSCSLDEEARSEMEKKNYMTNAKEAQDVLLGVYRTTVEDAAYGYHLSFLFNMGTDISQGEGSDITNYRIIVNNAFPTTQVEI</sequence>
<reference evidence="1" key="1">
    <citation type="journal article" date="2021" name="PeerJ">
        <title>Extensive microbial diversity within the chicken gut microbiome revealed by metagenomics and culture.</title>
        <authorList>
            <person name="Gilroy R."/>
            <person name="Ravi A."/>
            <person name="Getino M."/>
            <person name="Pursley I."/>
            <person name="Horton D.L."/>
            <person name="Alikhan N.F."/>
            <person name="Baker D."/>
            <person name="Gharbi K."/>
            <person name="Hall N."/>
            <person name="Watson M."/>
            <person name="Adriaenssens E.M."/>
            <person name="Foster-Nyarko E."/>
            <person name="Jarju S."/>
            <person name="Secka A."/>
            <person name="Antonio M."/>
            <person name="Oren A."/>
            <person name="Chaudhuri R.R."/>
            <person name="La Ragione R."/>
            <person name="Hildebrand F."/>
            <person name="Pallen M.J."/>
        </authorList>
    </citation>
    <scope>NUCLEOTIDE SEQUENCE</scope>
    <source>
        <strain evidence="1">CHK154-13316</strain>
    </source>
</reference>
<name>A0A921I883_9BACE</name>
<dbReference type="AlphaFoldDB" id="A0A921I883"/>
<comment type="caution">
    <text evidence="1">The sequence shown here is derived from an EMBL/GenBank/DDBJ whole genome shotgun (WGS) entry which is preliminary data.</text>
</comment>
<evidence type="ECO:0000313" key="2">
    <source>
        <dbReference type="Proteomes" id="UP000747074"/>
    </source>
</evidence>
<accession>A0A921I883</accession>
<dbReference type="Gene3D" id="1.25.40.390">
    <property type="match status" value="1"/>
</dbReference>
<reference evidence="1" key="2">
    <citation type="submission" date="2021-09" db="EMBL/GenBank/DDBJ databases">
        <authorList>
            <person name="Gilroy R."/>
        </authorList>
    </citation>
    <scope>NUCLEOTIDE SEQUENCE</scope>
    <source>
        <strain evidence="1">CHK154-13316</strain>
    </source>
</reference>